<evidence type="ECO:0008006" key="4">
    <source>
        <dbReference type="Google" id="ProtNLM"/>
    </source>
</evidence>
<evidence type="ECO:0000313" key="2">
    <source>
        <dbReference type="EMBL" id="GMR39610.1"/>
    </source>
</evidence>
<keyword evidence="1" id="KW-0472">Membrane</keyword>
<protein>
    <recommendedName>
        <fullName evidence="4">G protein-coupled receptor</fullName>
    </recommendedName>
</protein>
<proteinExistence type="predicted"/>
<dbReference type="AlphaFoldDB" id="A0AAN4ZL33"/>
<reference evidence="3" key="1">
    <citation type="submission" date="2022-10" db="EMBL/GenBank/DDBJ databases">
        <title>Genome assembly of Pristionchus species.</title>
        <authorList>
            <person name="Yoshida K."/>
            <person name="Sommer R.J."/>
        </authorList>
    </citation>
    <scope>NUCLEOTIDE SEQUENCE [LARGE SCALE GENOMIC DNA]</scope>
    <source>
        <strain evidence="3">RS5460</strain>
    </source>
</reference>
<name>A0AAN4ZL33_9BILA</name>
<organism evidence="2 3">
    <name type="scientific">Pristionchus mayeri</name>
    <dbReference type="NCBI Taxonomy" id="1317129"/>
    <lineage>
        <taxon>Eukaryota</taxon>
        <taxon>Metazoa</taxon>
        <taxon>Ecdysozoa</taxon>
        <taxon>Nematoda</taxon>
        <taxon>Chromadorea</taxon>
        <taxon>Rhabditida</taxon>
        <taxon>Rhabditina</taxon>
        <taxon>Diplogasteromorpha</taxon>
        <taxon>Diplogasteroidea</taxon>
        <taxon>Neodiplogasteridae</taxon>
        <taxon>Pristionchus</taxon>
    </lineage>
</organism>
<sequence length="103" mass="11885">GIALLGPVFASVIIFRVLLARNVKRLGRLNDLIERQRNKFSTASRVSQDQYSLSLRLQLRENIWTMQKLYRMAQFVAPACVMCLPILALPAFLLQNKRQAWLL</sequence>
<feature type="non-terminal residue" evidence="2">
    <location>
        <position position="103"/>
    </location>
</feature>
<dbReference type="Proteomes" id="UP001328107">
    <property type="component" value="Unassembled WGS sequence"/>
</dbReference>
<gene>
    <name evidence="2" type="ORF">PMAYCL1PPCAC_09805</name>
</gene>
<dbReference type="EMBL" id="BTRK01000002">
    <property type="protein sequence ID" value="GMR39610.1"/>
    <property type="molecule type" value="Genomic_DNA"/>
</dbReference>
<comment type="caution">
    <text evidence="2">The sequence shown here is derived from an EMBL/GenBank/DDBJ whole genome shotgun (WGS) entry which is preliminary data.</text>
</comment>
<dbReference type="PANTHER" id="PTHR23128">
    <property type="entry name" value="SERPENTINE RECEPTOR, CLASS E (EPSILON)-RELATED"/>
    <property type="match status" value="1"/>
</dbReference>
<keyword evidence="1" id="KW-1133">Transmembrane helix</keyword>
<feature type="transmembrane region" description="Helical" evidence="1">
    <location>
        <begin position="75"/>
        <end position="94"/>
    </location>
</feature>
<evidence type="ECO:0000256" key="1">
    <source>
        <dbReference type="SAM" id="Phobius"/>
    </source>
</evidence>
<accession>A0AAN4ZL33</accession>
<dbReference type="PANTHER" id="PTHR23128:SF132">
    <property type="entry name" value="SERPENTINE RECEPTOR, CLASS E (EPSILON)-RELATED"/>
    <property type="match status" value="1"/>
</dbReference>
<keyword evidence="3" id="KW-1185">Reference proteome</keyword>
<keyword evidence="1" id="KW-0812">Transmembrane</keyword>
<evidence type="ECO:0000313" key="3">
    <source>
        <dbReference type="Proteomes" id="UP001328107"/>
    </source>
</evidence>
<feature type="non-terminal residue" evidence="2">
    <location>
        <position position="1"/>
    </location>
</feature>